<feature type="transmembrane region" description="Helical" evidence="1">
    <location>
        <begin position="29"/>
        <end position="50"/>
    </location>
</feature>
<keyword evidence="1" id="KW-0812">Transmembrane</keyword>
<keyword evidence="1" id="KW-1133">Transmembrane helix</keyword>
<protein>
    <submittedName>
        <fullName evidence="2">Uncharacterized protein</fullName>
    </submittedName>
</protein>
<organism evidence="2">
    <name type="scientific">bioreactor metagenome</name>
    <dbReference type="NCBI Taxonomy" id="1076179"/>
    <lineage>
        <taxon>unclassified sequences</taxon>
        <taxon>metagenomes</taxon>
        <taxon>ecological metagenomes</taxon>
    </lineage>
</organism>
<evidence type="ECO:0000256" key="1">
    <source>
        <dbReference type="SAM" id="Phobius"/>
    </source>
</evidence>
<evidence type="ECO:0000313" key="2">
    <source>
        <dbReference type="EMBL" id="MPM74072.1"/>
    </source>
</evidence>
<dbReference type="AlphaFoldDB" id="A0A645CB08"/>
<reference evidence="2" key="1">
    <citation type="submission" date="2019-08" db="EMBL/GenBank/DDBJ databases">
        <authorList>
            <person name="Kucharzyk K."/>
            <person name="Murdoch R.W."/>
            <person name="Higgins S."/>
            <person name="Loffler F."/>
        </authorList>
    </citation>
    <scope>NUCLEOTIDE SEQUENCE</scope>
</reference>
<dbReference type="EMBL" id="VSSQ01025739">
    <property type="protein sequence ID" value="MPM74072.1"/>
    <property type="molecule type" value="Genomic_DNA"/>
</dbReference>
<accession>A0A645CB08</accession>
<comment type="caution">
    <text evidence="2">The sequence shown here is derived from an EMBL/GenBank/DDBJ whole genome shotgun (WGS) entry which is preliminary data.</text>
</comment>
<sequence>MMKKNDMNLYERYRIEKKVESSHTSPVRFYFAVLISVILITAAVGVKLFVDNMLVKDKIAVLEEYVNKTAVVEKMDEAKSIQANINLLADIETRINEILMVIDYIPRYDSTVLNVLYYEKPSSVTYTSISYEKDMISVVFSAKYSSDASNYVLRLQHTAAFADVSYSGYTYDEGYKVYRGTIVCMLKGVD</sequence>
<name>A0A645CB08_9ZZZZ</name>
<gene>
    <name evidence="2" type="ORF">SDC9_121057</name>
</gene>
<keyword evidence="1" id="KW-0472">Membrane</keyword>
<proteinExistence type="predicted"/>